<gene>
    <name evidence="4" type="ORF">AUC61_03285</name>
</gene>
<dbReference type="EMBL" id="LOHG01000002">
    <property type="protein sequence ID" value="MCI8208550.1"/>
    <property type="molecule type" value="Genomic_DNA"/>
</dbReference>
<evidence type="ECO:0000256" key="1">
    <source>
        <dbReference type="SAM" id="MobiDB-lite"/>
    </source>
</evidence>
<name>A0ABS9ZDK8_9PSED</name>
<evidence type="ECO:0000313" key="5">
    <source>
        <dbReference type="Proteomes" id="UP001320513"/>
    </source>
</evidence>
<organism evidence="4 5">
    <name type="scientific">Pseudomonas maioricensis</name>
    <dbReference type="NCBI Taxonomy" id="1766623"/>
    <lineage>
        <taxon>Bacteria</taxon>
        <taxon>Pseudomonadati</taxon>
        <taxon>Pseudomonadota</taxon>
        <taxon>Gammaproteobacteria</taxon>
        <taxon>Pseudomonadales</taxon>
        <taxon>Pseudomonadaceae</taxon>
        <taxon>Pseudomonas</taxon>
    </lineage>
</organism>
<accession>A0ABS9ZDK8</accession>
<protein>
    <submittedName>
        <fullName evidence="4">Penicillin-binding protein</fullName>
    </submittedName>
</protein>
<proteinExistence type="predicted"/>
<dbReference type="InterPro" id="IPR025392">
    <property type="entry name" value="DUF4124"/>
</dbReference>
<reference evidence="4 5" key="1">
    <citation type="submission" date="2015-12" db="EMBL/GenBank/DDBJ databases">
        <title>Phylogenomics in the description of a new species in the Pseudomonas syringae group.</title>
        <authorList>
            <person name="Busquets A."/>
            <person name="Gomila M."/>
            <person name="Beiki F."/>
            <person name="Rahimian H."/>
            <person name="Mulet M."/>
            <person name="Sanchez D."/>
            <person name="Garcia-Valdes E."/>
            <person name="Lalucat J."/>
        </authorList>
    </citation>
    <scope>NUCLEOTIDE SEQUENCE [LARGE SCALE GENOMIC DNA]</scope>
    <source>
        <strain evidence="4 5">S25</strain>
    </source>
</reference>
<sequence length="215" mass="23693">MSANLKSRTWVCALLGLLITLPAAVLADVYTYTDAQGNKVFTDQPHKNAKRVEILPSNSTSGSPPPRIVQKSTPTKAKPRPMFRYDLLRVLVPEPDATIRSTEGDLIATITSDPALQPGHTYQLLLDGKPVAQAGRSPVVPLKNIDRGTHQIAAQILDENGRVLEKTPNQPFHMQRISLAQKRLANPCENAEYGVRPECPLKDKPKEKSSILPFF</sequence>
<evidence type="ECO:0000256" key="2">
    <source>
        <dbReference type="SAM" id="SignalP"/>
    </source>
</evidence>
<dbReference type="Pfam" id="PF13511">
    <property type="entry name" value="DUF4124"/>
    <property type="match status" value="1"/>
</dbReference>
<keyword evidence="2" id="KW-0732">Signal</keyword>
<keyword evidence="5" id="KW-1185">Reference proteome</keyword>
<feature type="region of interest" description="Disordered" evidence="1">
    <location>
        <begin position="54"/>
        <end position="76"/>
    </location>
</feature>
<comment type="caution">
    <text evidence="4">The sequence shown here is derived from an EMBL/GenBank/DDBJ whole genome shotgun (WGS) entry which is preliminary data.</text>
</comment>
<dbReference type="Proteomes" id="UP001320513">
    <property type="component" value="Unassembled WGS sequence"/>
</dbReference>
<feature type="signal peptide" evidence="2">
    <location>
        <begin position="1"/>
        <end position="27"/>
    </location>
</feature>
<dbReference type="RefSeq" id="WP_243244449.1">
    <property type="nucleotide sequence ID" value="NZ_LOHG01000002.1"/>
</dbReference>
<feature type="chain" id="PRO_5045207907" evidence="2">
    <location>
        <begin position="28"/>
        <end position="215"/>
    </location>
</feature>
<evidence type="ECO:0000259" key="3">
    <source>
        <dbReference type="Pfam" id="PF13511"/>
    </source>
</evidence>
<evidence type="ECO:0000313" key="4">
    <source>
        <dbReference type="EMBL" id="MCI8208550.1"/>
    </source>
</evidence>
<feature type="domain" description="DUF4124" evidence="3">
    <location>
        <begin position="17"/>
        <end position="67"/>
    </location>
</feature>